<dbReference type="GO" id="GO:0030077">
    <property type="term" value="C:plasma membrane light-harvesting complex"/>
    <property type="evidence" value="ECO:0007669"/>
    <property type="project" value="InterPro"/>
</dbReference>
<evidence type="ECO:0000313" key="4">
    <source>
        <dbReference type="EMBL" id="MBB4693130.1"/>
    </source>
</evidence>
<evidence type="ECO:0000256" key="1">
    <source>
        <dbReference type="SAM" id="MobiDB-lite"/>
    </source>
</evidence>
<dbReference type="SUPFAM" id="SSF50346">
    <property type="entry name" value="PRC-barrel domain"/>
    <property type="match status" value="1"/>
</dbReference>
<evidence type="ECO:0000313" key="5">
    <source>
        <dbReference type="Proteomes" id="UP000542742"/>
    </source>
</evidence>
<feature type="domain" description="PRC-barrel" evidence="2">
    <location>
        <begin position="5"/>
        <end position="75"/>
    </location>
</feature>
<dbReference type="InterPro" id="IPR052967">
    <property type="entry name" value="Stress_Response_Assoc"/>
</dbReference>
<proteinExistence type="predicted"/>
<feature type="compositionally biased region" description="Basic and acidic residues" evidence="1">
    <location>
        <begin position="103"/>
        <end position="115"/>
    </location>
</feature>
<dbReference type="Proteomes" id="UP000542742">
    <property type="component" value="Unassembled WGS sequence"/>
</dbReference>
<dbReference type="Pfam" id="PF05239">
    <property type="entry name" value="PRC"/>
    <property type="match status" value="1"/>
</dbReference>
<keyword evidence="5" id="KW-1185">Reference proteome</keyword>
<feature type="compositionally biased region" description="Low complexity" evidence="1">
    <location>
        <begin position="172"/>
        <end position="181"/>
    </location>
</feature>
<feature type="compositionally biased region" description="Low complexity" evidence="1">
    <location>
        <begin position="243"/>
        <end position="252"/>
    </location>
</feature>
<dbReference type="Pfam" id="PF09557">
    <property type="entry name" value="DUF2382"/>
    <property type="match status" value="1"/>
</dbReference>
<organism evidence="4 5">
    <name type="scientific">Paractinoplanes abujensis</name>
    <dbReference type="NCBI Taxonomy" id="882441"/>
    <lineage>
        <taxon>Bacteria</taxon>
        <taxon>Bacillati</taxon>
        <taxon>Actinomycetota</taxon>
        <taxon>Actinomycetes</taxon>
        <taxon>Micromonosporales</taxon>
        <taxon>Micromonosporaceae</taxon>
        <taxon>Paractinoplanes</taxon>
    </lineage>
</organism>
<dbReference type="InterPro" id="IPR014747">
    <property type="entry name" value="Bac_photo_RC_H_C"/>
</dbReference>
<gene>
    <name evidence="4" type="ORF">BKA14_003278</name>
</gene>
<evidence type="ECO:0000259" key="3">
    <source>
        <dbReference type="Pfam" id="PF09557"/>
    </source>
</evidence>
<comment type="caution">
    <text evidence="4">The sequence shown here is derived from an EMBL/GenBank/DDBJ whole genome shotgun (WGS) entry which is preliminary data.</text>
</comment>
<feature type="region of interest" description="Disordered" evidence="1">
    <location>
        <begin position="243"/>
        <end position="272"/>
    </location>
</feature>
<name>A0A7W7G2F5_9ACTN</name>
<dbReference type="InterPro" id="IPR027275">
    <property type="entry name" value="PRC-brl_dom"/>
</dbReference>
<reference evidence="4 5" key="1">
    <citation type="submission" date="2020-08" db="EMBL/GenBank/DDBJ databases">
        <title>Sequencing the genomes of 1000 actinobacteria strains.</title>
        <authorList>
            <person name="Klenk H.-P."/>
        </authorList>
    </citation>
    <scope>NUCLEOTIDE SEQUENCE [LARGE SCALE GENOMIC DNA]</scope>
    <source>
        <strain evidence="4 5">DSM 45518</strain>
    </source>
</reference>
<dbReference type="AlphaFoldDB" id="A0A7W7G2F5"/>
<dbReference type="RefSeq" id="WP_184951784.1">
    <property type="nucleotide sequence ID" value="NZ_BOMC01000088.1"/>
</dbReference>
<evidence type="ECO:0000259" key="2">
    <source>
        <dbReference type="Pfam" id="PF05239"/>
    </source>
</evidence>
<dbReference type="GO" id="GO:0019684">
    <property type="term" value="P:photosynthesis, light reaction"/>
    <property type="evidence" value="ECO:0007669"/>
    <property type="project" value="InterPro"/>
</dbReference>
<dbReference type="InterPro" id="IPR019060">
    <property type="entry name" value="DUF2382"/>
</dbReference>
<accession>A0A7W7G2F5</accession>
<dbReference type="EMBL" id="JACHMF010000001">
    <property type="protein sequence ID" value="MBB4693130.1"/>
    <property type="molecule type" value="Genomic_DNA"/>
</dbReference>
<dbReference type="PANTHER" id="PTHR38463">
    <property type="entry name" value="STRESS RESPONSE PROTEIN YSNF"/>
    <property type="match status" value="1"/>
</dbReference>
<feature type="domain" description="DUF2382" evidence="3">
    <location>
        <begin position="145"/>
        <end position="260"/>
    </location>
</feature>
<dbReference type="Gene3D" id="3.90.50.10">
    <property type="entry name" value="Photosynthetic Reaction Center, subunit H, domain 2"/>
    <property type="match status" value="1"/>
</dbReference>
<dbReference type="PANTHER" id="PTHR38463:SF1">
    <property type="entry name" value="STRESS RESPONSE PROTEIN YSNF"/>
    <property type="match status" value="1"/>
</dbReference>
<feature type="compositionally biased region" description="Basic and acidic residues" evidence="1">
    <location>
        <begin position="126"/>
        <end position="162"/>
    </location>
</feature>
<sequence length="272" mass="30464">MIDRESVRDVYGTDVYSTDGDKIGSAGQVYLDNGTGDPAWVAVRTGLFGRKESFVPVRDATLDGGRLDVPFSKDRVQHAPRLDHDRDLSPQDEDDLYRYYEAGPDRDGRADRDEAAGTGHSGDAQTRPEKQDDMQIRSEKQDDAMIRSEERLVPHTRTEPTGRARLRKYTVTEEQQVTVPVTREEVRLEQEPAPDTADASPRPVEHNDDRGDDDGPAMTLWAERPVVTTEAVPVERVRLGKRTVTGSETVTGEVRHEQVELETGPGDEQRSR</sequence>
<feature type="region of interest" description="Disordered" evidence="1">
    <location>
        <begin position="101"/>
        <end position="220"/>
    </location>
</feature>
<dbReference type="InterPro" id="IPR011033">
    <property type="entry name" value="PRC_barrel-like_sf"/>
</dbReference>
<protein>
    <submittedName>
        <fullName evidence="4">Uncharacterized protein (TIGR02271 family)</fullName>
    </submittedName>
</protein>